<dbReference type="AlphaFoldDB" id="A0A699X608"/>
<gene>
    <name evidence="1" type="ORF">Tci_924063</name>
</gene>
<organism evidence="1">
    <name type="scientific">Tanacetum cinerariifolium</name>
    <name type="common">Dalmatian daisy</name>
    <name type="synonym">Chrysanthemum cinerariifolium</name>
    <dbReference type="NCBI Taxonomy" id="118510"/>
    <lineage>
        <taxon>Eukaryota</taxon>
        <taxon>Viridiplantae</taxon>
        <taxon>Streptophyta</taxon>
        <taxon>Embryophyta</taxon>
        <taxon>Tracheophyta</taxon>
        <taxon>Spermatophyta</taxon>
        <taxon>Magnoliopsida</taxon>
        <taxon>eudicotyledons</taxon>
        <taxon>Gunneridae</taxon>
        <taxon>Pentapetalae</taxon>
        <taxon>asterids</taxon>
        <taxon>campanulids</taxon>
        <taxon>Asterales</taxon>
        <taxon>Asteraceae</taxon>
        <taxon>Asteroideae</taxon>
        <taxon>Anthemideae</taxon>
        <taxon>Anthemidinae</taxon>
        <taxon>Tanacetum</taxon>
    </lineage>
</organism>
<comment type="caution">
    <text evidence="1">The sequence shown here is derived from an EMBL/GenBank/DDBJ whole genome shotgun (WGS) entry which is preliminary data.</text>
</comment>
<evidence type="ECO:0000313" key="1">
    <source>
        <dbReference type="EMBL" id="GFD52094.1"/>
    </source>
</evidence>
<proteinExistence type="predicted"/>
<feature type="non-terminal residue" evidence="1">
    <location>
        <position position="1"/>
    </location>
</feature>
<accession>A0A699X608</accession>
<name>A0A699X608_TANCI</name>
<protein>
    <submittedName>
        <fullName evidence="1">Uncharacterized protein</fullName>
    </submittedName>
</protein>
<dbReference type="EMBL" id="BKCJ011777857">
    <property type="protein sequence ID" value="GFD52094.1"/>
    <property type="molecule type" value="Genomic_DNA"/>
</dbReference>
<sequence length="99" mass="10842">DLQVSAAGKIGLRIVRRRMLGDDGLRRGRDAWCPEFKHGQPVRGGRRGQNADGDAAVRIGQEAVGMLGVAPQQRHVVVLGPRLVRGLMSAGRAWRKTFF</sequence>
<reference evidence="1" key="1">
    <citation type="journal article" date="2019" name="Sci. Rep.">
        <title>Draft genome of Tanacetum cinerariifolium, the natural source of mosquito coil.</title>
        <authorList>
            <person name="Yamashiro T."/>
            <person name="Shiraishi A."/>
            <person name="Satake H."/>
            <person name="Nakayama K."/>
        </authorList>
    </citation>
    <scope>NUCLEOTIDE SEQUENCE</scope>
</reference>